<gene>
    <name evidence="3" type="ORF">IAB88_00995</name>
</gene>
<comment type="caution">
    <text evidence="3">The sequence shown here is derived from an EMBL/GenBank/DDBJ whole genome shotgun (WGS) entry which is preliminary data.</text>
</comment>
<name>A0A9D9NJC7_9BACT</name>
<evidence type="ECO:0000313" key="3">
    <source>
        <dbReference type="EMBL" id="MBO8475550.1"/>
    </source>
</evidence>
<dbReference type="AlphaFoldDB" id="A0A9D9NJC7"/>
<evidence type="ECO:0000256" key="1">
    <source>
        <dbReference type="SAM" id="SignalP"/>
    </source>
</evidence>
<sequence length="163" mass="18703">MMRKTFSFIVILVVLLSFSSAYNAQEIDGKVNSFAPNITVSDNDSTFTLSKERGKYVVLNFWSSDNPESRIRNISAYNATEKTNNEIVFVAVNYDRSKTLFNEILQVDGIDKRTQFFDEDGTDSEVYKQFRLDKGLNCYLINRDGKIIAVNPDLEKLTELTRQ</sequence>
<dbReference type="Pfam" id="PF00578">
    <property type="entry name" value="AhpC-TSA"/>
    <property type="match status" value="1"/>
</dbReference>
<dbReference type="EMBL" id="JADIMC010000013">
    <property type="protein sequence ID" value="MBO8475550.1"/>
    <property type="molecule type" value="Genomic_DNA"/>
</dbReference>
<feature type="chain" id="PRO_5038738022" evidence="1">
    <location>
        <begin position="25"/>
        <end position="163"/>
    </location>
</feature>
<dbReference type="SUPFAM" id="SSF52833">
    <property type="entry name" value="Thioredoxin-like"/>
    <property type="match status" value="1"/>
</dbReference>
<dbReference type="Gene3D" id="3.40.30.10">
    <property type="entry name" value="Glutaredoxin"/>
    <property type="match status" value="1"/>
</dbReference>
<reference evidence="3" key="1">
    <citation type="submission" date="2020-10" db="EMBL/GenBank/DDBJ databases">
        <authorList>
            <person name="Gilroy R."/>
        </authorList>
    </citation>
    <scope>NUCLEOTIDE SEQUENCE</scope>
    <source>
        <strain evidence="3">6919</strain>
    </source>
</reference>
<accession>A0A9D9NJC7</accession>
<evidence type="ECO:0000259" key="2">
    <source>
        <dbReference type="Pfam" id="PF00578"/>
    </source>
</evidence>
<dbReference type="Proteomes" id="UP000823598">
    <property type="component" value="Unassembled WGS sequence"/>
</dbReference>
<dbReference type="InterPro" id="IPR036249">
    <property type="entry name" value="Thioredoxin-like_sf"/>
</dbReference>
<feature type="domain" description="Alkyl hydroperoxide reductase subunit C/ Thiol specific antioxidant" evidence="2">
    <location>
        <begin position="32"/>
        <end position="148"/>
    </location>
</feature>
<protein>
    <submittedName>
        <fullName evidence="3">Redoxin domain-containing protein</fullName>
    </submittedName>
</protein>
<dbReference type="InterPro" id="IPR000866">
    <property type="entry name" value="AhpC/TSA"/>
</dbReference>
<keyword evidence="1" id="KW-0732">Signal</keyword>
<reference evidence="3" key="2">
    <citation type="journal article" date="2021" name="PeerJ">
        <title>Extensive microbial diversity within the chicken gut microbiome revealed by metagenomics and culture.</title>
        <authorList>
            <person name="Gilroy R."/>
            <person name="Ravi A."/>
            <person name="Getino M."/>
            <person name="Pursley I."/>
            <person name="Horton D.L."/>
            <person name="Alikhan N.F."/>
            <person name="Baker D."/>
            <person name="Gharbi K."/>
            <person name="Hall N."/>
            <person name="Watson M."/>
            <person name="Adriaenssens E.M."/>
            <person name="Foster-Nyarko E."/>
            <person name="Jarju S."/>
            <person name="Secka A."/>
            <person name="Antonio M."/>
            <person name="Oren A."/>
            <person name="Chaudhuri R.R."/>
            <person name="La Ragione R."/>
            <person name="Hildebrand F."/>
            <person name="Pallen M.J."/>
        </authorList>
    </citation>
    <scope>NUCLEOTIDE SEQUENCE</scope>
    <source>
        <strain evidence="3">6919</strain>
    </source>
</reference>
<evidence type="ECO:0000313" key="4">
    <source>
        <dbReference type="Proteomes" id="UP000823598"/>
    </source>
</evidence>
<feature type="signal peptide" evidence="1">
    <location>
        <begin position="1"/>
        <end position="24"/>
    </location>
</feature>
<organism evidence="3 4">
    <name type="scientific">Candidatus Limisoma faecipullorum</name>
    <dbReference type="NCBI Taxonomy" id="2840854"/>
    <lineage>
        <taxon>Bacteria</taxon>
        <taxon>Pseudomonadati</taxon>
        <taxon>Bacteroidota</taxon>
        <taxon>Bacteroidia</taxon>
        <taxon>Bacteroidales</taxon>
        <taxon>Candidatus Limisoma</taxon>
    </lineage>
</organism>
<proteinExistence type="predicted"/>